<proteinExistence type="predicted"/>
<keyword evidence="3" id="KW-1185">Reference proteome</keyword>
<evidence type="ECO:0000259" key="1">
    <source>
        <dbReference type="Pfam" id="PF04734"/>
    </source>
</evidence>
<comment type="caution">
    <text evidence="2">The sequence shown here is derived from an EMBL/GenBank/DDBJ whole genome shotgun (WGS) entry which is preliminary data.</text>
</comment>
<dbReference type="Pfam" id="PF04734">
    <property type="entry name" value="Ceramidase_alk"/>
    <property type="match status" value="1"/>
</dbReference>
<dbReference type="Proteomes" id="UP001202922">
    <property type="component" value="Unassembled WGS sequence"/>
</dbReference>
<evidence type="ECO:0000313" key="3">
    <source>
        <dbReference type="Proteomes" id="UP001202922"/>
    </source>
</evidence>
<accession>A0ABS9U795</accession>
<dbReference type="EMBL" id="JAKZBV010000002">
    <property type="protein sequence ID" value="MCH6472549.1"/>
    <property type="molecule type" value="Genomic_DNA"/>
</dbReference>
<gene>
    <name evidence="2" type="ORF">L0M17_21750</name>
</gene>
<sequence>MKAIDFPPCRLRCAASTVDITPPTGIHLHNWAYSRQKTATGVHRPLYASLLALETEAGEGGRSLLVSMDLGWWMSSGDEEALRAAILEACGLSPERVIVALTHTHAGPSLSRADFDRPGGELVAPYLEEIGRSVSSEASRLFEALEPASLDWAYGRCSLAFNRDLYVPHEGRFVVGANPSVEADDTLLVGRLVSPEGRTIAVVVNYAAHPTTLGGTNSLISPDYLGSAREVVEAATGGAFLFLQGASGDLSPRVQYSSDPADADRNGRVLGYAVLSTLEGMLAPGTQLEYAETIESGAPLGVYTAAGVPDDSASSFTRLDVVLSTQSNQPPATEDPVVQADREIRAGRVRSNVAATETVFPVTIWELGRAVVFAYPGEAYSELQKRLRSAAPDRAVVVVNLGNGAHQGYVAPAAAYSDQRYPAWQSPLARGSFERLLSACTEYLATMAFKDRSTV</sequence>
<evidence type="ECO:0000313" key="2">
    <source>
        <dbReference type="EMBL" id="MCH6472549.1"/>
    </source>
</evidence>
<organism evidence="2 3">
    <name type="scientific">Sinomonas terrae</name>
    <dbReference type="NCBI Taxonomy" id="2908838"/>
    <lineage>
        <taxon>Bacteria</taxon>
        <taxon>Bacillati</taxon>
        <taxon>Actinomycetota</taxon>
        <taxon>Actinomycetes</taxon>
        <taxon>Micrococcales</taxon>
        <taxon>Micrococcaceae</taxon>
        <taxon>Sinomonas</taxon>
    </lineage>
</organism>
<reference evidence="2 3" key="1">
    <citation type="submission" date="2022-03" db="EMBL/GenBank/DDBJ databases">
        <title>Sinomonas sp. isolated from a soil.</title>
        <authorList>
            <person name="Han J."/>
            <person name="Kim D.-U."/>
        </authorList>
    </citation>
    <scope>NUCLEOTIDE SEQUENCE [LARGE SCALE GENOMIC DNA]</scope>
    <source>
        <strain evidence="2 3">5-5</strain>
    </source>
</reference>
<dbReference type="InterPro" id="IPR031329">
    <property type="entry name" value="NEUT/ALK_ceramidase_N"/>
</dbReference>
<dbReference type="RefSeq" id="WP_241056717.1">
    <property type="nucleotide sequence ID" value="NZ_JAKZBV010000002.1"/>
</dbReference>
<feature type="domain" description="Neutral/alkaline non-lysosomal ceramidase N-terminal" evidence="1">
    <location>
        <begin position="16"/>
        <end position="254"/>
    </location>
</feature>
<protein>
    <recommendedName>
        <fullName evidence="1">Neutral/alkaline non-lysosomal ceramidase N-terminal domain-containing protein</fullName>
    </recommendedName>
</protein>
<name>A0ABS9U795_9MICC</name>